<reference evidence="2" key="2">
    <citation type="submission" date="2004-10" db="EMBL/GenBank/DDBJ databases">
        <authorList>
            <person name="Ronning C.M."/>
        </authorList>
    </citation>
    <scope>NUCLEOTIDE SEQUENCE</scope>
</reference>
<organism evidence="2">
    <name type="scientific">Solanum demissum</name>
    <name type="common">Wild potato</name>
    <dbReference type="NCBI Taxonomy" id="50514"/>
    <lineage>
        <taxon>Eukaryota</taxon>
        <taxon>Viridiplantae</taxon>
        <taxon>Streptophyta</taxon>
        <taxon>Embryophyta</taxon>
        <taxon>Tracheophyta</taxon>
        <taxon>Spermatophyta</taxon>
        <taxon>Magnoliopsida</taxon>
        <taxon>eudicotyledons</taxon>
        <taxon>Gunneridae</taxon>
        <taxon>Pentapetalae</taxon>
        <taxon>asterids</taxon>
        <taxon>lamiids</taxon>
        <taxon>Solanales</taxon>
        <taxon>Solanaceae</taxon>
        <taxon>Solanoideae</taxon>
        <taxon>Solaneae</taxon>
        <taxon>Solanum</taxon>
    </lineage>
</organism>
<accession>Q60D36</accession>
<dbReference type="AlphaFoldDB" id="Q60D36"/>
<name>Q60D36_SOLDE</name>
<feature type="region of interest" description="Disordered" evidence="1">
    <location>
        <begin position="221"/>
        <end position="247"/>
    </location>
</feature>
<sequence length="247" mass="28203">MLTLSLAYAKETNMQDKFGNGLLTKLRCVQWHQGLISKWQMMTKALRARQLGEDLTRCRINNGTSSTRNRNIVTNIELRKHVRKIEAFIDLANERLDGPTLMDLLTHIYGMKIKCEVFHLEFGLYRTDIKDNIKESLSFCKATTLQLEELSVLRSAIASSGSTREKSSKVKILEPKSFMGIKSAKKLRNFLRDMKKYFIAAHVRDEDKVSINNALADFPLGREDAENPSVSSKSKGKDKMKNWGKKS</sequence>
<reference evidence="2" key="3">
    <citation type="submission" date="2006-08" db="EMBL/GenBank/DDBJ databases">
        <authorList>
            <person name="Childs K."/>
        </authorList>
    </citation>
    <scope>NUCLEOTIDE SEQUENCE</scope>
</reference>
<protein>
    <submittedName>
        <fullName evidence="2">Polyprotein, related</fullName>
    </submittedName>
</protein>
<evidence type="ECO:0000256" key="1">
    <source>
        <dbReference type="SAM" id="MobiDB-lite"/>
    </source>
</evidence>
<proteinExistence type="predicted"/>
<evidence type="ECO:0000313" key="2">
    <source>
        <dbReference type="EMBL" id="AAU90321.1"/>
    </source>
</evidence>
<reference evidence="2" key="1">
    <citation type="submission" date="2004-10" db="EMBL/GenBank/DDBJ databases">
        <authorList>
            <person name="Buell R."/>
            <person name="Liu J."/>
            <person name="Childs K."/>
            <person name="Zaborsky J."/>
            <person name="Tallon L."/>
            <person name="Wirtz U."/>
            <person name="Wei F."/>
            <person name="Kuang H."/>
            <person name="Zhang P."/>
            <person name="Marano M."/>
            <person name="Baker B."/>
        </authorList>
    </citation>
    <scope>NUCLEOTIDE SEQUENCE</scope>
</reference>
<gene>
    <name evidence="2" type="ORF">SDM1_55t00001</name>
</gene>
<dbReference type="EMBL" id="AC151803">
    <property type="protein sequence ID" value="AAU90321.1"/>
    <property type="molecule type" value="Genomic_DNA"/>
</dbReference>